<evidence type="ECO:0000259" key="3">
    <source>
        <dbReference type="PROSITE" id="PS50041"/>
    </source>
</evidence>
<dbReference type="InterPro" id="IPR016187">
    <property type="entry name" value="CTDL_fold"/>
</dbReference>
<dbReference type="Proteomes" id="UP000612055">
    <property type="component" value="Unassembled WGS sequence"/>
</dbReference>
<evidence type="ECO:0000256" key="1">
    <source>
        <dbReference type="SAM" id="MobiDB-lite"/>
    </source>
</evidence>
<feature type="domain" description="C-type lectin" evidence="3">
    <location>
        <begin position="57"/>
        <end position="199"/>
    </location>
</feature>
<organism evidence="4 5">
    <name type="scientific">Edaphochlamys debaryana</name>
    <dbReference type="NCBI Taxonomy" id="47281"/>
    <lineage>
        <taxon>Eukaryota</taxon>
        <taxon>Viridiplantae</taxon>
        <taxon>Chlorophyta</taxon>
        <taxon>core chlorophytes</taxon>
        <taxon>Chlorophyceae</taxon>
        <taxon>CS clade</taxon>
        <taxon>Chlamydomonadales</taxon>
        <taxon>Chlamydomonadales incertae sedis</taxon>
        <taxon>Edaphochlamys</taxon>
    </lineage>
</organism>
<dbReference type="OrthoDB" id="544772at2759"/>
<dbReference type="SUPFAM" id="SSF56436">
    <property type="entry name" value="C-type lectin-like"/>
    <property type="match status" value="1"/>
</dbReference>
<keyword evidence="2" id="KW-1133">Transmembrane helix</keyword>
<evidence type="ECO:0000256" key="2">
    <source>
        <dbReference type="SAM" id="Phobius"/>
    </source>
</evidence>
<keyword evidence="2" id="KW-0812">Transmembrane</keyword>
<keyword evidence="5" id="KW-1185">Reference proteome</keyword>
<evidence type="ECO:0000313" key="5">
    <source>
        <dbReference type="Proteomes" id="UP000612055"/>
    </source>
</evidence>
<dbReference type="Gene3D" id="3.10.100.10">
    <property type="entry name" value="Mannose-Binding Protein A, subunit A"/>
    <property type="match status" value="1"/>
</dbReference>
<evidence type="ECO:0000313" key="4">
    <source>
        <dbReference type="EMBL" id="KAG2486018.1"/>
    </source>
</evidence>
<protein>
    <recommendedName>
        <fullName evidence="3">C-type lectin domain-containing protein</fullName>
    </recommendedName>
</protein>
<dbReference type="EMBL" id="JAEHOE010000119">
    <property type="protein sequence ID" value="KAG2486018.1"/>
    <property type="molecule type" value="Genomic_DNA"/>
</dbReference>
<dbReference type="CDD" id="cd00037">
    <property type="entry name" value="CLECT"/>
    <property type="match status" value="1"/>
</dbReference>
<proteinExistence type="predicted"/>
<sequence length="2593" mass="273546">MQSWVLRNVTASTIRFDVTCCDIRSAQPVGSGSAAAQPIPAPDLLTLSKLIGSQTVRGGYLYTLFVNTLAWTGWPQAQLMCENVPGFPGTLAMMFTAEDFSVLSSMARDTGAQLTGMWVGAADFLSPGSPYWTSTSLRAGAEDGADQGLPAGGPFASWLNASLASNSTAGAPARCGVLNLTDGTVRPAPCNASYGFVCMSLLGQKAHVELAELSGDGLPDIVAATQCPYQPGASLLAAQQASAQTDEQQAGSRPVLMRRTCGDGIPFTGREECDLGGDNAAGGLCLVNACTVRPLFSVLTSASEAYVVLSDGTNTIRHSGTNLTIYAQARGYRALAADAEEPLMLRGFSPDVIKDGFAAGRPAAIHDRAESRFLPGTPFQYRAYLRTGLSASVWPNWTDVETAAPSDASFRPTGTTCGCSITNPGGQPVNLTVEQQFDRIMFSWIVGSACESAISVTRGELDPVGLETNVTTVAQLSIGLSCNQTYKPAQTEIDEDIVRDGLRVGVTYRYCVGASSSSLDVFHLDANNPTSRRRFVSEPVCRDVKIKWAGKITGEVRTRTDSPVPGARLTARIEGTPHVVSSVADDSGSYSLLLQADVSTCDPVLAPERCLSQLVRLTATQRTRTPAGRILRHVFSINGRMGGTQVLSVQHTRTLATARIIDESALPVTGHVRWPGSSANSGAFETRGCPLPGARVCATNARDNSTISCDTSDADGAFSVAAGIGSVVILRATYDTHTFMITYPPDLEVDAQGAFEVSTPVSGIDVRDTTTRVLSLAVVGGRCAYELGRAALQFTALGCDAQSTQLAADRKAVVGVDVTGAPTPITTFTVAALPWAINFVELEDPIPGLNAQAVLQYFTITNQLSRFVNLTSDAPSNGDTAQAAPTGGVAPPPIVFTFYAPVELSVDICRQEPVGPPSFCGAYSLQQRCNKATADAAIQRVYDVFQPPDSALVQRDVVTLRTAGEYAARIRLYELYGRRVCDDVTSSVLVQDGISGRDSPCSAELNGCIKEVAFEADSNRSSILYPLVPAAPNFSPQTAYALPLTVVVAQTNGWPARSSLIYAVVEGKATRAGTGYIEVPIPVPLLILRDPPGDGSYATLESSVTSTVKLSMSNRDDVLCDGPGSSDMWRSLGWSLINAIPFGVFSKASKLRDALKEANTIEKTVKEAKTLVAAAAKVEKATKAASAAGKAGKGAKAASAVKKGGVAAAALVERGSAGASKVLRRQGAQLSLNLQKSTAASVKALAEAKDIVYEAKMLRIRQIARQVSAPGIKGIKTAIKAYKFAERRAPYDSADGKKDAAGNPQAPDPDVLGRGALYSEIYHGDGDLYEDLLAAMDIDNSTVSEDTMDDLIGNFWAEKEDTPIATHLLLARAIDDYVTFTNLTATANANASQGQPLLASPVAGVQLPAITLAFAKDAYGMAAGSKGLRDRDSQGAYGQGDTWELNPDLLMPKCARNKFGIGYDMDYKLCVGLGAMMCQPVIKDHGIAGMLTERSYANSEEAEDYYKITVSRAEGFSTSKVSTPEMSGPDADMILAPTFAIMFTLSDSLALDPTTCTATTTTGIPGWDLRQDMDATAWHSVWHITNVILPDLERLKAAEEAKPATNRNVTVLSNLQSGILGWKDVLSVYRNLTDMALKDDGPEVFPGYQPGQLDANGLVQPEVEGVWQDTLADSEFRSAQGYEGRGVENKWLEEDRVWKQGYFEGDNALQRLMLRTQDYLDRSGPDGNLVTQPNMRGMGGVVAGKQLDAIQQRMDKEFTKVSFSGGGSGYWYRLSTHSTLTTKIKFGINFKDLLGFFGEQGGGVGLWLENVDEGKYALELEFDSTLLKETERQRNVTFYLSDKDAGDAFLVKVKPDPAFGTPVFQTLAGRSRCPHEPGTLSRHNVSVRVADGSNSRLNVKEGEEVRYLLAIDNASDTDEMVEFALGPDLASNSGLQLSLLGAPWVSPVPYWLPGPKANAALTAVAATCAPGRPTAASDIVARSTCDGGVLARTSLTVACFSACPAVEWPAGWPPLQPLVLNASDAQAGKPLTLTLFNPLYTNQKLRTHPRLTAAVGAVVVEVTSPARDGGVWRPILQPNGTAVNFKNLEDPSYGFATHSWTNWATALADGSYLLRWVVVCDSAVGGGADSRIEGPAVSLLVDRVRPVPLLNSLWPSMTYLPGDSLTVEYSEPLDCRSPGLIAVQATYNETYPTNRQFVLSTGPLLATSPLLAACEGRTLVLSWNPLNWPYAALLANRTITVAVGGVRDMAGNTLLNSTRFSFFMGAVRLTNATNVTLNIALGPVTASGGPARRLLAAATHAASVEHHTGAATAVDRAAVAVGPAALAAGGGSGLRALGPDLEQAPIVSDQTAALAADISAMLQAALAEEGVKEGAQGSGGAAAGAVAAASQVLYDRLRDRLDIVVDVSHSGPGGGHAAADAASLLASRLRDPASALSAALRGALGPVRAVDAPLPLELQLFMQASDEELQEARAAGRRLAAATVLPLTLPGGFLGPAAGPDAMHDGSSGSSKQIGGEVPGATQDGGEQRRRGQSGKRAMGAWLGGSVQYGSGGLVAAVALVNSAVLVVLLVMWAARRVRAPPRFGFIQAELCA</sequence>
<name>A0A835XL01_9CHLO</name>
<feature type="transmembrane region" description="Helical" evidence="2">
    <location>
        <begin position="2554"/>
        <end position="2575"/>
    </location>
</feature>
<comment type="caution">
    <text evidence="4">The sequence shown here is derived from an EMBL/GenBank/DDBJ whole genome shotgun (WGS) entry which is preliminary data.</text>
</comment>
<dbReference type="PROSITE" id="PS50041">
    <property type="entry name" value="C_TYPE_LECTIN_2"/>
    <property type="match status" value="1"/>
</dbReference>
<accession>A0A835XL01</accession>
<keyword evidence="2" id="KW-0472">Membrane</keyword>
<gene>
    <name evidence="4" type="ORF">HYH03_015331</name>
</gene>
<feature type="region of interest" description="Disordered" evidence="1">
    <location>
        <begin position="2498"/>
        <end position="2537"/>
    </location>
</feature>
<reference evidence="4" key="1">
    <citation type="journal article" date="2020" name="bioRxiv">
        <title>Comparative genomics of Chlamydomonas.</title>
        <authorList>
            <person name="Craig R.J."/>
            <person name="Hasan A.R."/>
            <person name="Ness R.W."/>
            <person name="Keightley P.D."/>
        </authorList>
    </citation>
    <scope>NUCLEOTIDE SEQUENCE</scope>
    <source>
        <strain evidence="4">CCAP 11/70</strain>
    </source>
</reference>
<dbReference type="InterPro" id="IPR016186">
    <property type="entry name" value="C-type_lectin-like/link_sf"/>
</dbReference>
<dbReference type="InterPro" id="IPR001304">
    <property type="entry name" value="C-type_lectin-like"/>
</dbReference>